<name>A0A0A9TNH4_ARUDO</name>
<dbReference type="EMBL" id="GBRH01247401">
    <property type="protein sequence ID" value="JAD50494.1"/>
    <property type="molecule type" value="Transcribed_RNA"/>
</dbReference>
<sequence length="98" mass="10948">MDDGFAPEAATPTSTDGPWSWIRPCSRWPNLHQQPWICPCSCCPMSTAHGSVAICSLPPPILHLGTRVHGRLINLNCCSDHKFWIRQHSNTSIPPFTR</sequence>
<proteinExistence type="predicted"/>
<protein>
    <submittedName>
        <fullName evidence="1">Uncharacterized protein</fullName>
    </submittedName>
</protein>
<accession>A0A0A9TNH4</accession>
<organism evidence="1">
    <name type="scientific">Arundo donax</name>
    <name type="common">Giant reed</name>
    <name type="synonym">Donax arundinaceus</name>
    <dbReference type="NCBI Taxonomy" id="35708"/>
    <lineage>
        <taxon>Eukaryota</taxon>
        <taxon>Viridiplantae</taxon>
        <taxon>Streptophyta</taxon>
        <taxon>Embryophyta</taxon>
        <taxon>Tracheophyta</taxon>
        <taxon>Spermatophyta</taxon>
        <taxon>Magnoliopsida</taxon>
        <taxon>Liliopsida</taxon>
        <taxon>Poales</taxon>
        <taxon>Poaceae</taxon>
        <taxon>PACMAD clade</taxon>
        <taxon>Arundinoideae</taxon>
        <taxon>Arundineae</taxon>
        <taxon>Arundo</taxon>
    </lineage>
</organism>
<dbReference type="AlphaFoldDB" id="A0A0A9TNH4"/>
<evidence type="ECO:0000313" key="1">
    <source>
        <dbReference type="EMBL" id="JAD50494.1"/>
    </source>
</evidence>
<reference evidence="1" key="2">
    <citation type="journal article" date="2015" name="Data Brief">
        <title>Shoot transcriptome of the giant reed, Arundo donax.</title>
        <authorList>
            <person name="Barrero R.A."/>
            <person name="Guerrero F.D."/>
            <person name="Moolhuijzen P."/>
            <person name="Goolsby J.A."/>
            <person name="Tidwell J."/>
            <person name="Bellgard S.E."/>
            <person name="Bellgard M.I."/>
        </authorList>
    </citation>
    <scope>NUCLEOTIDE SEQUENCE</scope>
    <source>
        <tissue evidence="1">Shoot tissue taken approximately 20 cm above the soil surface</tissue>
    </source>
</reference>
<reference evidence="1" key="1">
    <citation type="submission" date="2014-09" db="EMBL/GenBank/DDBJ databases">
        <authorList>
            <person name="Magalhaes I.L.F."/>
            <person name="Oliveira U."/>
            <person name="Santos F.R."/>
            <person name="Vidigal T.H.D.A."/>
            <person name="Brescovit A.D."/>
            <person name="Santos A.J."/>
        </authorList>
    </citation>
    <scope>NUCLEOTIDE SEQUENCE</scope>
    <source>
        <tissue evidence="1">Shoot tissue taken approximately 20 cm above the soil surface</tissue>
    </source>
</reference>